<evidence type="ECO:0000256" key="1">
    <source>
        <dbReference type="ARBA" id="ARBA00023157"/>
    </source>
</evidence>
<dbReference type="InterPro" id="IPR008139">
    <property type="entry name" value="SaposinB_dom"/>
</dbReference>
<keyword evidence="2" id="KW-0732">Signal</keyword>
<evidence type="ECO:0000259" key="3">
    <source>
        <dbReference type="PROSITE" id="PS50015"/>
    </source>
</evidence>
<feature type="chain" id="PRO_5043121017" evidence="2">
    <location>
        <begin position="17"/>
        <end position="197"/>
    </location>
</feature>
<name>A0A0M3JU59_ANISI</name>
<protein>
    <submittedName>
        <fullName evidence="6">Saposin B-type domain-containing protein</fullName>
    </submittedName>
</protein>
<evidence type="ECO:0000313" key="4">
    <source>
        <dbReference type="EMBL" id="VDK44487.1"/>
    </source>
</evidence>
<keyword evidence="5" id="KW-1185">Reference proteome</keyword>
<gene>
    <name evidence="4" type="ORF">ASIM_LOCUS11163</name>
</gene>
<evidence type="ECO:0000256" key="2">
    <source>
        <dbReference type="SAM" id="SignalP"/>
    </source>
</evidence>
<feature type="signal peptide" evidence="2">
    <location>
        <begin position="1"/>
        <end position="16"/>
    </location>
</feature>
<dbReference type="Proteomes" id="UP000267096">
    <property type="component" value="Unassembled WGS sequence"/>
</dbReference>
<keyword evidence="1" id="KW-1015">Disulfide bond</keyword>
<dbReference type="WBParaSite" id="ASIM_0001160501-mRNA-1">
    <property type="protein sequence ID" value="ASIM_0001160501-mRNA-1"/>
    <property type="gene ID" value="ASIM_0001160501"/>
</dbReference>
<reference evidence="6" key="1">
    <citation type="submission" date="2017-02" db="UniProtKB">
        <authorList>
            <consortium name="WormBaseParasite"/>
        </authorList>
    </citation>
    <scope>IDENTIFICATION</scope>
</reference>
<feature type="domain" description="Saposin B-type" evidence="3">
    <location>
        <begin position="28"/>
        <end position="105"/>
    </location>
</feature>
<dbReference type="PROSITE" id="PS50015">
    <property type="entry name" value="SAP_B"/>
    <property type="match status" value="1"/>
</dbReference>
<dbReference type="AlphaFoldDB" id="A0A0M3JU59"/>
<dbReference type="Gene3D" id="1.10.225.10">
    <property type="entry name" value="Saposin-like"/>
    <property type="match status" value="1"/>
</dbReference>
<organism evidence="6">
    <name type="scientific">Anisakis simplex</name>
    <name type="common">Herring worm</name>
    <dbReference type="NCBI Taxonomy" id="6269"/>
    <lineage>
        <taxon>Eukaryota</taxon>
        <taxon>Metazoa</taxon>
        <taxon>Ecdysozoa</taxon>
        <taxon>Nematoda</taxon>
        <taxon>Chromadorea</taxon>
        <taxon>Rhabditida</taxon>
        <taxon>Spirurina</taxon>
        <taxon>Ascaridomorpha</taxon>
        <taxon>Ascaridoidea</taxon>
        <taxon>Anisakidae</taxon>
        <taxon>Anisakis</taxon>
        <taxon>Anisakis simplex complex</taxon>
    </lineage>
</organism>
<dbReference type="EMBL" id="UYRR01031045">
    <property type="protein sequence ID" value="VDK44487.1"/>
    <property type="molecule type" value="Genomic_DNA"/>
</dbReference>
<evidence type="ECO:0000313" key="5">
    <source>
        <dbReference type="Proteomes" id="UP000267096"/>
    </source>
</evidence>
<evidence type="ECO:0000313" key="6">
    <source>
        <dbReference type="WBParaSite" id="ASIM_0001160501-mRNA-1"/>
    </source>
</evidence>
<dbReference type="OrthoDB" id="5871222at2759"/>
<reference evidence="4 5" key="2">
    <citation type="submission" date="2018-11" db="EMBL/GenBank/DDBJ databases">
        <authorList>
            <consortium name="Pathogen Informatics"/>
        </authorList>
    </citation>
    <scope>NUCLEOTIDE SEQUENCE [LARGE SCALE GENOMIC DNA]</scope>
</reference>
<proteinExistence type="predicted"/>
<accession>A0A0M3JU59</accession>
<sequence>MRYLVILFCLFYVANSVEEDSLGLLISTELLCPLCISVIERLKENYKTNPNLPKDLKASCESLAKTDQEQIDLCKTGFTSVKMEMLKTKSPKEICNSQKLCESNETKESSSADQRGVPDFATIPLVRNSIDEPIPGVDVVKKLVDFAEGKGGNVTGEDLTIHFDLKFEPPNLEREDANTTDVSNVTTILSSTPPSDS</sequence>